<name>A0AAD7B5G7_9AGAR</name>
<dbReference type="InterPro" id="IPR026992">
    <property type="entry name" value="DIOX_N"/>
</dbReference>
<evidence type="ECO:0000259" key="2">
    <source>
        <dbReference type="PROSITE" id="PS51471"/>
    </source>
</evidence>
<evidence type="ECO:0000313" key="4">
    <source>
        <dbReference type="Proteomes" id="UP001221142"/>
    </source>
</evidence>
<dbReference type="GO" id="GO:0016491">
    <property type="term" value="F:oxidoreductase activity"/>
    <property type="evidence" value="ECO:0007669"/>
    <property type="project" value="UniProtKB-KW"/>
</dbReference>
<dbReference type="InterPro" id="IPR044861">
    <property type="entry name" value="IPNS-like_FE2OG_OXY"/>
</dbReference>
<feature type="domain" description="Fe2OG dioxygenase" evidence="2">
    <location>
        <begin position="197"/>
        <end position="305"/>
    </location>
</feature>
<sequence>MATTALRRLKQLFSGLSAPPAPPTYVAPPASNEKLEYADLTIIDLATASTEAGRKELAGQLVQAMTTNGFFYVVNHGYTQEQTTRVFSIANLTFDAVGEDEKKTYMGKSESVYEGYKPRQTWKIEDGVQDQIEHYNINRHVRQRAHPEALRPYLREVEAFARHNHFNVLYPILRLMAIGLELPEEELVKQHKFEAAGESSVRFMKYYPRSEDEEQRTKKVWLKGHTDIGSVTILWSQPIGGLQILSPDGAWRWVRHMDNALVINAGDVLTFLCGGYYPATRHRVIQPPADQVGLPRVGVFYFSMANDDVKLFPHEQSPVLQRVGVQRLCANEDAPTMEEWRKNRTIAYGSSQLIPSLREKGVEEEFISGVLVKHYN</sequence>
<dbReference type="Proteomes" id="UP001221142">
    <property type="component" value="Unassembled WGS sequence"/>
</dbReference>
<protein>
    <recommendedName>
        <fullName evidence="2">Fe2OG dioxygenase domain-containing protein</fullName>
    </recommendedName>
</protein>
<organism evidence="3 4">
    <name type="scientific">Roridomyces roridus</name>
    <dbReference type="NCBI Taxonomy" id="1738132"/>
    <lineage>
        <taxon>Eukaryota</taxon>
        <taxon>Fungi</taxon>
        <taxon>Dikarya</taxon>
        <taxon>Basidiomycota</taxon>
        <taxon>Agaricomycotina</taxon>
        <taxon>Agaricomycetes</taxon>
        <taxon>Agaricomycetidae</taxon>
        <taxon>Agaricales</taxon>
        <taxon>Marasmiineae</taxon>
        <taxon>Mycenaceae</taxon>
        <taxon>Roridomyces</taxon>
    </lineage>
</organism>
<dbReference type="Pfam" id="PF14226">
    <property type="entry name" value="DIOX_N"/>
    <property type="match status" value="1"/>
</dbReference>
<evidence type="ECO:0000313" key="3">
    <source>
        <dbReference type="EMBL" id="KAJ7611250.1"/>
    </source>
</evidence>
<dbReference type="InterPro" id="IPR005123">
    <property type="entry name" value="Oxoglu/Fe-dep_dioxygenase_dom"/>
</dbReference>
<dbReference type="GO" id="GO:0046872">
    <property type="term" value="F:metal ion binding"/>
    <property type="evidence" value="ECO:0007669"/>
    <property type="project" value="UniProtKB-KW"/>
</dbReference>
<keyword evidence="1" id="KW-0408">Iron</keyword>
<keyword evidence="1" id="KW-0479">Metal-binding</keyword>
<dbReference type="PRINTS" id="PR00682">
    <property type="entry name" value="IPNSYNTHASE"/>
</dbReference>
<dbReference type="Gene3D" id="2.60.120.330">
    <property type="entry name" value="B-lactam Antibiotic, Isopenicillin N Synthase, Chain"/>
    <property type="match status" value="1"/>
</dbReference>
<dbReference type="PROSITE" id="PS51471">
    <property type="entry name" value="FE2OG_OXY"/>
    <property type="match status" value="1"/>
</dbReference>
<dbReference type="Pfam" id="PF03171">
    <property type="entry name" value="2OG-FeII_Oxy"/>
    <property type="match status" value="1"/>
</dbReference>
<comment type="caution">
    <text evidence="3">The sequence shown here is derived from an EMBL/GenBank/DDBJ whole genome shotgun (WGS) entry which is preliminary data.</text>
</comment>
<dbReference type="InterPro" id="IPR027443">
    <property type="entry name" value="IPNS-like_sf"/>
</dbReference>
<keyword evidence="4" id="KW-1185">Reference proteome</keyword>
<comment type="similarity">
    <text evidence="1">Belongs to the iron/ascorbate-dependent oxidoreductase family.</text>
</comment>
<keyword evidence="1" id="KW-0560">Oxidoreductase</keyword>
<reference evidence="3" key="1">
    <citation type="submission" date="2023-03" db="EMBL/GenBank/DDBJ databases">
        <title>Massive genome expansion in bonnet fungi (Mycena s.s.) driven by repeated elements and novel gene families across ecological guilds.</title>
        <authorList>
            <consortium name="Lawrence Berkeley National Laboratory"/>
            <person name="Harder C.B."/>
            <person name="Miyauchi S."/>
            <person name="Viragh M."/>
            <person name="Kuo A."/>
            <person name="Thoen E."/>
            <person name="Andreopoulos B."/>
            <person name="Lu D."/>
            <person name="Skrede I."/>
            <person name="Drula E."/>
            <person name="Henrissat B."/>
            <person name="Morin E."/>
            <person name="Kohler A."/>
            <person name="Barry K."/>
            <person name="LaButti K."/>
            <person name="Morin E."/>
            <person name="Salamov A."/>
            <person name="Lipzen A."/>
            <person name="Mereny Z."/>
            <person name="Hegedus B."/>
            <person name="Baldrian P."/>
            <person name="Stursova M."/>
            <person name="Weitz H."/>
            <person name="Taylor A."/>
            <person name="Grigoriev I.V."/>
            <person name="Nagy L.G."/>
            <person name="Martin F."/>
            <person name="Kauserud H."/>
        </authorList>
    </citation>
    <scope>NUCLEOTIDE SEQUENCE</scope>
    <source>
        <strain evidence="3">9284</strain>
    </source>
</reference>
<proteinExistence type="inferred from homology"/>
<dbReference type="PANTHER" id="PTHR47990">
    <property type="entry name" value="2-OXOGLUTARATE (2OG) AND FE(II)-DEPENDENT OXYGENASE SUPERFAMILY PROTEIN-RELATED"/>
    <property type="match status" value="1"/>
</dbReference>
<gene>
    <name evidence="3" type="ORF">FB45DRAFT_804045</name>
</gene>
<dbReference type="EMBL" id="JARKIF010000033">
    <property type="protein sequence ID" value="KAJ7611250.1"/>
    <property type="molecule type" value="Genomic_DNA"/>
</dbReference>
<dbReference type="InterPro" id="IPR050231">
    <property type="entry name" value="Iron_ascorbate_oxido_reductase"/>
</dbReference>
<evidence type="ECO:0000256" key="1">
    <source>
        <dbReference type="RuleBase" id="RU003682"/>
    </source>
</evidence>
<accession>A0AAD7B5G7</accession>
<dbReference type="AlphaFoldDB" id="A0AAD7B5G7"/>
<dbReference type="SUPFAM" id="SSF51197">
    <property type="entry name" value="Clavaminate synthase-like"/>
    <property type="match status" value="1"/>
</dbReference>